<dbReference type="Proteomes" id="UP000323506">
    <property type="component" value="Chromosome A02"/>
</dbReference>
<gene>
    <name evidence="1" type="ORF">ES288_A02G145600v1</name>
</gene>
<dbReference type="EMBL" id="CM017689">
    <property type="protein sequence ID" value="TYH28474.1"/>
    <property type="molecule type" value="Genomic_DNA"/>
</dbReference>
<accession>A0A5D2HDX3</accession>
<organism evidence="1 2">
    <name type="scientific">Gossypium darwinii</name>
    <name type="common">Darwin's cotton</name>
    <name type="synonym">Gossypium barbadense var. darwinii</name>
    <dbReference type="NCBI Taxonomy" id="34276"/>
    <lineage>
        <taxon>Eukaryota</taxon>
        <taxon>Viridiplantae</taxon>
        <taxon>Streptophyta</taxon>
        <taxon>Embryophyta</taxon>
        <taxon>Tracheophyta</taxon>
        <taxon>Spermatophyta</taxon>
        <taxon>Magnoliopsida</taxon>
        <taxon>eudicotyledons</taxon>
        <taxon>Gunneridae</taxon>
        <taxon>Pentapetalae</taxon>
        <taxon>rosids</taxon>
        <taxon>malvids</taxon>
        <taxon>Malvales</taxon>
        <taxon>Malvaceae</taxon>
        <taxon>Malvoideae</taxon>
        <taxon>Gossypium</taxon>
    </lineage>
</organism>
<protein>
    <submittedName>
        <fullName evidence="1">Uncharacterized protein</fullName>
    </submittedName>
</protein>
<keyword evidence="2" id="KW-1185">Reference proteome</keyword>
<feature type="non-terminal residue" evidence="1">
    <location>
        <position position="1"/>
    </location>
</feature>
<dbReference type="AlphaFoldDB" id="A0A5D2HDX3"/>
<name>A0A5D2HDX3_GOSDA</name>
<evidence type="ECO:0000313" key="1">
    <source>
        <dbReference type="EMBL" id="TYH28474.1"/>
    </source>
</evidence>
<proteinExistence type="predicted"/>
<sequence length="89" mass="10454">SHQSLLLGFHSTHRRRTNITPSGRRRAINDQIFANEGRNYGNLIYKINKNLRKNSNFRCHFLAYFGQLLHCRHGMAKPLMSLSMWGVKR</sequence>
<evidence type="ECO:0000313" key="2">
    <source>
        <dbReference type="Proteomes" id="UP000323506"/>
    </source>
</evidence>
<reference evidence="1 2" key="1">
    <citation type="submission" date="2019-06" db="EMBL/GenBank/DDBJ databases">
        <title>WGS assembly of Gossypium darwinii.</title>
        <authorList>
            <person name="Chen Z.J."/>
            <person name="Sreedasyam A."/>
            <person name="Ando A."/>
            <person name="Song Q."/>
            <person name="De L."/>
            <person name="Hulse-Kemp A."/>
            <person name="Ding M."/>
            <person name="Ye W."/>
            <person name="Kirkbride R."/>
            <person name="Jenkins J."/>
            <person name="Plott C."/>
            <person name="Lovell J."/>
            <person name="Lin Y.-M."/>
            <person name="Vaughn R."/>
            <person name="Liu B."/>
            <person name="Li W."/>
            <person name="Simpson S."/>
            <person name="Scheffler B."/>
            <person name="Saski C."/>
            <person name="Grover C."/>
            <person name="Hu G."/>
            <person name="Conover J."/>
            <person name="Carlson J."/>
            <person name="Shu S."/>
            <person name="Boston L."/>
            <person name="Williams M."/>
            <person name="Peterson D."/>
            <person name="Mcgee K."/>
            <person name="Jones D."/>
            <person name="Wendel J."/>
            <person name="Stelly D."/>
            <person name="Grimwood J."/>
            <person name="Schmutz J."/>
        </authorList>
    </citation>
    <scope>NUCLEOTIDE SEQUENCE [LARGE SCALE GENOMIC DNA]</scope>
    <source>
        <strain evidence="1">1808015.09</strain>
    </source>
</reference>